<evidence type="ECO:0000256" key="4">
    <source>
        <dbReference type="ARBA" id="ARBA00022723"/>
    </source>
</evidence>
<dbReference type="InterPro" id="IPR000347">
    <property type="entry name" value="Metalthion_15p"/>
</dbReference>
<evidence type="ECO:0000256" key="9">
    <source>
        <dbReference type="ARBA" id="ARBA00022833"/>
    </source>
</evidence>
<dbReference type="HOGENOM" id="CLU_264308_0_0_1"/>
<dbReference type="GO" id="GO:0051707">
    <property type="term" value="P:response to other organism"/>
    <property type="evidence" value="ECO:0007669"/>
    <property type="project" value="UniProtKB-ARBA"/>
</dbReference>
<dbReference type="InterPro" id="IPR036236">
    <property type="entry name" value="Znf_C2H2_sf"/>
</dbReference>
<evidence type="ECO:0000256" key="2">
    <source>
        <dbReference type="ARBA" id="ARBA00008894"/>
    </source>
</evidence>
<keyword evidence="4 13" id="KW-0479">Metal-binding</keyword>
<evidence type="ECO:0000256" key="7">
    <source>
        <dbReference type="ARBA" id="ARBA00022771"/>
    </source>
</evidence>
<dbReference type="InterPro" id="IPR058922">
    <property type="entry name" value="WHD_DRP"/>
</dbReference>
<dbReference type="Gene3D" id="1.10.10.10">
    <property type="entry name" value="Winged helix-like DNA-binding domain superfamily/Winged helix DNA-binding domain"/>
    <property type="match status" value="1"/>
</dbReference>
<dbReference type="STRING" id="39946.B8ADA2"/>
<keyword evidence="6" id="KW-0547">Nucleotide-binding</keyword>
<evidence type="ECO:0000256" key="14">
    <source>
        <dbReference type="SAM" id="MobiDB-lite"/>
    </source>
</evidence>
<evidence type="ECO:0000256" key="1">
    <source>
        <dbReference type="ARBA" id="ARBA00005802"/>
    </source>
</evidence>
<sequence length="1267" mass="142052">MDSSPTGKRPTGQHNRQQPAHIQKAHQTKCQAQTLAFTSQFRSGQNAGRQTARQHRAARRMRASRLQHRRRAFAVRRPPSGYAAMPTDHRPLSHVAAWVCDKPTTVRLPPRRPPPQGPAWPLASFGSSTPRAEGRRATSSSSWVVKSTLSDSSSHPGASPAGTVAVGTGHSALAPNALVLNDATTATGGGGVSSEPIVIPDEEDGEFTGEVEPVAKRQKKCTSKVWDYFIKYTDKAKNKVTGVEEQQRKAKCKKCGRVFGAETVNGTKHLWNHLNRIHSLKQGQQELQVKGEVQTFSFKHLPLERSSGNPGSSTMGTVLDALAWKFLEKLGQLIEDEVIMTLSVKRGIESLKKNLEFFNAVREDAEALAMEDPGIDSWWKNMRNVMFDVDDIVDLFMVHSQKFLLPLRPVCCNQPLFSSFAKFSFDHRIAKRIDNINEKFEEIKMNKEMFGFERTNRQQIQITIVDRSQTSPVDELEVVGEDIRRAVDDMVKMIVSNYNDNRSTVFGIQGMGGIGKTTLAQKIYNEQRIREKFQVHIWLCISQNYTETSLLKQAIRMAGGICDQLETKTELLPLLVDTIRGKSVFLVLDDVWKSDVWIDLLRSPSERGLNSRIPVTSRNLDVLVEMHATYTHRVNKMNDYDGLELLMKMSLGPYEQRREFSGVGYQIVKKCDGLPLAIKVVAGVLSSKKTKAEWESIRDSKWSIHGLPKELGGPLYLSYSNLPPELKQLFLWCALLPSNFGIHRDAVAYWWVAEGFVTKMHGYSIHEAAEEYYHELIRMNLLQPKPEFVDKWMSTMHDLLRHLDSLPASLMRLSNISFLELEQTGIDHVPKGIAKFQKLYNLKGVFESASGFRLDELQCLPNIQRLWIVKLEKATPGGAFVLRNSLRLRELWFRCTMGANTHDITHYQMNEIERIQQVYEMLSPSSSLIYLFFEGFPGVRFPDWLCSEPEYKMPNLGHMYLNECISCSELPPAGQMPELLILQIRCADAVVNIGSELLGKGVSSATHITIFPKLKLLHIIDMSNLESWSLNTGNLRGRSEQLVLMPCLKRLFLNGCPKLRALPEDLHRIANLRRIHIEGAHTLHEIDNLPSVLWLKVKNNRCLRRISNLCILQDLFAQDCPALDQAENLISLKRLHMVDCQNAKQFRMCLLEDQQLAVDVVTVVPTAQFDRSVLIFERKMSCCGGNCGCGSGCQCGSGCGGCKMYPGMAEEVTTTQTVIMGVAPSKGHAEGLEAGAADGAGAENGCKCGDNCTCNPCNCGKLKQATS</sequence>
<keyword evidence="17" id="KW-1185">Reference proteome</keyword>
<dbReference type="Gramene" id="BGIOSGA002392-TA">
    <property type="protein sequence ID" value="BGIOSGA002392-PA"/>
    <property type="gene ID" value="BGIOSGA002392"/>
</dbReference>
<dbReference type="SMART" id="SM00614">
    <property type="entry name" value="ZnF_BED"/>
    <property type="match status" value="1"/>
</dbReference>
<dbReference type="Pfam" id="PF25019">
    <property type="entry name" value="LRR_R13L1-DRL21"/>
    <property type="match status" value="1"/>
</dbReference>
<dbReference type="InterPro" id="IPR036388">
    <property type="entry name" value="WH-like_DNA-bd_sf"/>
</dbReference>
<dbReference type="InterPro" id="IPR002182">
    <property type="entry name" value="NB-ARC"/>
</dbReference>
<evidence type="ECO:0000256" key="8">
    <source>
        <dbReference type="ARBA" id="ARBA00022821"/>
    </source>
</evidence>
<dbReference type="PANTHER" id="PTHR36766">
    <property type="entry name" value="PLANT BROAD-SPECTRUM MILDEW RESISTANCE PROTEIN RPW8"/>
    <property type="match status" value="1"/>
</dbReference>
<dbReference type="EMBL" id="CM000126">
    <property type="protein sequence ID" value="EEC69949.1"/>
    <property type="molecule type" value="Genomic_DNA"/>
</dbReference>
<feature type="region of interest" description="Disordered" evidence="14">
    <location>
        <begin position="1"/>
        <end position="27"/>
    </location>
</feature>
<dbReference type="Pfam" id="PF23559">
    <property type="entry name" value="WHD_DRP"/>
    <property type="match status" value="1"/>
</dbReference>
<evidence type="ECO:0000313" key="16">
    <source>
        <dbReference type="EMBL" id="EEC69949.1"/>
    </source>
</evidence>
<accession>B8ADA2</accession>
<comment type="similarity">
    <text evidence="1 13">Belongs to the metallothionein superfamily. Type 15 family.</text>
</comment>
<dbReference type="PRINTS" id="PR00364">
    <property type="entry name" value="DISEASERSIST"/>
</dbReference>
<dbReference type="PANTHER" id="PTHR36766:SF33">
    <property type="entry name" value="NB-ARC DOMAIN-CONTAINING PROTEIN"/>
    <property type="match status" value="1"/>
</dbReference>
<dbReference type="CDD" id="cd14798">
    <property type="entry name" value="RX-CC_like"/>
    <property type="match status" value="1"/>
</dbReference>
<evidence type="ECO:0000313" key="17">
    <source>
        <dbReference type="Proteomes" id="UP000007015"/>
    </source>
</evidence>
<comment type="function">
    <text evidence="13">Metallothioneins have a high content of cysteine residues that bind various heavy metals.</text>
</comment>
<keyword evidence="7 12" id="KW-0863">Zinc-finger</keyword>
<dbReference type="Gene3D" id="3.40.50.300">
    <property type="entry name" value="P-loop containing nucleotide triphosphate hydrolases"/>
    <property type="match status" value="1"/>
</dbReference>
<dbReference type="InterPro" id="IPR056789">
    <property type="entry name" value="LRR_R13L1-DRL21"/>
</dbReference>
<comment type="similarity">
    <text evidence="2">Belongs to the disease resistance NB-LRR family.</text>
</comment>
<dbReference type="Gene3D" id="1.10.8.430">
    <property type="entry name" value="Helical domain of apoptotic protease-activating factors"/>
    <property type="match status" value="1"/>
</dbReference>
<dbReference type="Pfam" id="PF18052">
    <property type="entry name" value="Rx_N"/>
    <property type="match status" value="1"/>
</dbReference>
<dbReference type="InterPro" id="IPR038005">
    <property type="entry name" value="RX-like_CC"/>
</dbReference>
<name>B8ADA2_ORYSI</name>
<dbReference type="Pfam" id="PF02892">
    <property type="entry name" value="zf-BED"/>
    <property type="match status" value="1"/>
</dbReference>
<dbReference type="AlphaFoldDB" id="B8ADA2"/>
<dbReference type="InterPro" id="IPR041118">
    <property type="entry name" value="Rx_N"/>
</dbReference>
<evidence type="ECO:0000259" key="15">
    <source>
        <dbReference type="PROSITE" id="PS50808"/>
    </source>
</evidence>
<organism evidence="16 17">
    <name type="scientific">Oryza sativa subsp. indica</name>
    <name type="common">Rice</name>
    <dbReference type="NCBI Taxonomy" id="39946"/>
    <lineage>
        <taxon>Eukaryota</taxon>
        <taxon>Viridiplantae</taxon>
        <taxon>Streptophyta</taxon>
        <taxon>Embryophyta</taxon>
        <taxon>Tracheophyta</taxon>
        <taxon>Spermatophyta</taxon>
        <taxon>Magnoliopsida</taxon>
        <taxon>Liliopsida</taxon>
        <taxon>Poales</taxon>
        <taxon>Poaceae</taxon>
        <taxon>BOP clade</taxon>
        <taxon>Oryzoideae</taxon>
        <taxon>Oryzeae</taxon>
        <taxon>Oryzinae</taxon>
        <taxon>Oryza</taxon>
        <taxon>Oryza sativa</taxon>
    </lineage>
</organism>
<dbReference type="SUPFAM" id="SSF52058">
    <property type="entry name" value="L domain-like"/>
    <property type="match status" value="1"/>
</dbReference>
<dbReference type="GO" id="GO:0003677">
    <property type="term" value="F:DNA binding"/>
    <property type="evidence" value="ECO:0007669"/>
    <property type="project" value="InterPro"/>
</dbReference>
<evidence type="ECO:0000256" key="12">
    <source>
        <dbReference type="PROSITE-ProRule" id="PRU00027"/>
    </source>
</evidence>
<dbReference type="InterPro" id="IPR032675">
    <property type="entry name" value="LRR_dom_sf"/>
</dbReference>
<proteinExistence type="inferred from homology"/>
<keyword evidence="5" id="KW-0677">Repeat</keyword>
<dbReference type="Gene3D" id="1.20.5.4130">
    <property type="match status" value="1"/>
</dbReference>
<reference evidence="16 17" key="1">
    <citation type="journal article" date="2005" name="PLoS Biol.">
        <title>The genomes of Oryza sativa: a history of duplications.</title>
        <authorList>
            <person name="Yu J."/>
            <person name="Wang J."/>
            <person name="Lin W."/>
            <person name="Li S."/>
            <person name="Li H."/>
            <person name="Zhou J."/>
            <person name="Ni P."/>
            <person name="Dong W."/>
            <person name="Hu S."/>
            <person name="Zeng C."/>
            <person name="Zhang J."/>
            <person name="Zhang Y."/>
            <person name="Li R."/>
            <person name="Xu Z."/>
            <person name="Li S."/>
            <person name="Li X."/>
            <person name="Zheng H."/>
            <person name="Cong L."/>
            <person name="Lin L."/>
            <person name="Yin J."/>
            <person name="Geng J."/>
            <person name="Li G."/>
            <person name="Shi J."/>
            <person name="Liu J."/>
            <person name="Lv H."/>
            <person name="Li J."/>
            <person name="Wang J."/>
            <person name="Deng Y."/>
            <person name="Ran L."/>
            <person name="Shi X."/>
            <person name="Wang X."/>
            <person name="Wu Q."/>
            <person name="Li C."/>
            <person name="Ren X."/>
            <person name="Wang J."/>
            <person name="Wang X."/>
            <person name="Li D."/>
            <person name="Liu D."/>
            <person name="Zhang X."/>
            <person name="Ji Z."/>
            <person name="Zhao W."/>
            <person name="Sun Y."/>
            <person name="Zhang Z."/>
            <person name="Bao J."/>
            <person name="Han Y."/>
            <person name="Dong L."/>
            <person name="Ji J."/>
            <person name="Chen P."/>
            <person name="Wu S."/>
            <person name="Liu J."/>
            <person name="Xiao Y."/>
            <person name="Bu D."/>
            <person name="Tan J."/>
            <person name="Yang L."/>
            <person name="Ye C."/>
            <person name="Zhang J."/>
            <person name="Xu J."/>
            <person name="Zhou Y."/>
            <person name="Yu Y."/>
            <person name="Zhang B."/>
            <person name="Zhuang S."/>
            <person name="Wei H."/>
            <person name="Liu B."/>
            <person name="Lei M."/>
            <person name="Yu H."/>
            <person name="Li Y."/>
            <person name="Xu H."/>
            <person name="Wei S."/>
            <person name="He X."/>
            <person name="Fang L."/>
            <person name="Zhang Z."/>
            <person name="Zhang Y."/>
            <person name="Huang X."/>
            <person name="Su Z."/>
            <person name="Tong W."/>
            <person name="Li J."/>
            <person name="Tong Z."/>
            <person name="Li S."/>
            <person name="Ye J."/>
            <person name="Wang L."/>
            <person name="Fang L."/>
            <person name="Lei T."/>
            <person name="Chen C."/>
            <person name="Chen H."/>
            <person name="Xu Z."/>
            <person name="Li H."/>
            <person name="Huang H."/>
            <person name="Zhang F."/>
            <person name="Xu H."/>
            <person name="Li N."/>
            <person name="Zhao C."/>
            <person name="Li S."/>
            <person name="Dong L."/>
            <person name="Huang Y."/>
            <person name="Li L."/>
            <person name="Xi Y."/>
            <person name="Qi Q."/>
            <person name="Li W."/>
            <person name="Zhang B."/>
            <person name="Hu W."/>
            <person name="Zhang Y."/>
            <person name="Tian X."/>
            <person name="Jiao Y."/>
            <person name="Liang X."/>
            <person name="Jin J."/>
            <person name="Gao L."/>
            <person name="Zheng W."/>
            <person name="Hao B."/>
            <person name="Liu S."/>
            <person name="Wang W."/>
            <person name="Yuan L."/>
            <person name="Cao M."/>
            <person name="McDermott J."/>
            <person name="Samudrala R."/>
            <person name="Wang J."/>
            <person name="Wong G.K."/>
            <person name="Yang H."/>
        </authorList>
    </citation>
    <scope>NUCLEOTIDE SEQUENCE [LARGE SCALE GENOMIC DNA]</scope>
    <source>
        <strain evidence="17">cv. 93-11</strain>
    </source>
</reference>
<keyword evidence="8" id="KW-0611">Plant defense</keyword>
<evidence type="ECO:0000256" key="3">
    <source>
        <dbReference type="ARBA" id="ARBA00022614"/>
    </source>
</evidence>
<feature type="region of interest" description="Disordered" evidence="14">
    <location>
        <begin position="106"/>
        <end position="166"/>
    </location>
</feature>
<dbReference type="InterPro" id="IPR003656">
    <property type="entry name" value="Znf_BED"/>
</dbReference>
<keyword evidence="11 13" id="KW-0480">Metal-thiolate cluster</keyword>
<feature type="compositionally biased region" description="Low complexity" evidence="14">
    <location>
        <begin position="139"/>
        <end position="154"/>
    </location>
</feature>
<protein>
    <recommendedName>
        <fullName evidence="13">Metallothionein-like protein</fullName>
    </recommendedName>
</protein>
<evidence type="ECO:0000256" key="10">
    <source>
        <dbReference type="ARBA" id="ARBA00022840"/>
    </source>
</evidence>
<dbReference type="GO" id="GO:0006952">
    <property type="term" value="P:defense response"/>
    <property type="evidence" value="ECO:0007669"/>
    <property type="project" value="UniProtKB-KW"/>
</dbReference>
<evidence type="ECO:0000256" key="6">
    <source>
        <dbReference type="ARBA" id="ARBA00022741"/>
    </source>
</evidence>
<dbReference type="PROSITE" id="PS50808">
    <property type="entry name" value="ZF_BED"/>
    <property type="match status" value="1"/>
</dbReference>
<dbReference type="OMA" id="GANTHDK"/>
<dbReference type="Gene3D" id="3.80.10.10">
    <property type="entry name" value="Ribonuclease Inhibitor"/>
    <property type="match status" value="2"/>
</dbReference>
<gene>
    <name evidence="16" type="ORF">OsI_00402</name>
</gene>
<dbReference type="SUPFAM" id="SSF57667">
    <property type="entry name" value="beta-beta-alpha zinc fingers"/>
    <property type="match status" value="1"/>
</dbReference>
<dbReference type="GO" id="GO:0043531">
    <property type="term" value="F:ADP binding"/>
    <property type="evidence" value="ECO:0007669"/>
    <property type="project" value="InterPro"/>
</dbReference>
<dbReference type="Proteomes" id="UP000007015">
    <property type="component" value="Chromosome 1"/>
</dbReference>
<dbReference type="SUPFAM" id="SSF52540">
    <property type="entry name" value="P-loop containing nucleoside triphosphate hydrolases"/>
    <property type="match status" value="1"/>
</dbReference>
<dbReference type="Pfam" id="PF01439">
    <property type="entry name" value="Metallothio_2"/>
    <property type="match status" value="1"/>
</dbReference>
<evidence type="ECO:0000256" key="11">
    <source>
        <dbReference type="ARBA" id="ARBA00022851"/>
    </source>
</evidence>
<evidence type="ECO:0000256" key="13">
    <source>
        <dbReference type="RuleBase" id="RU369052"/>
    </source>
</evidence>
<keyword evidence="9" id="KW-0862">Zinc</keyword>
<dbReference type="GO" id="GO:0008270">
    <property type="term" value="F:zinc ion binding"/>
    <property type="evidence" value="ECO:0007669"/>
    <property type="project" value="UniProtKB-KW"/>
</dbReference>
<dbReference type="Pfam" id="PF00931">
    <property type="entry name" value="NB-ARC"/>
    <property type="match status" value="1"/>
</dbReference>
<feature type="compositionally biased region" description="Polar residues" evidence="14">
    <location>
        <begin position="1"/>
        <end position="20"/>
    </location>
</feature>
<keyword evidence="10" id="KW-0067">ATP-binding</keyword>
<dbReference type="InterPro" id="IPR042197">
    <property type="entry name" value="Apaf_helical"/>
</dbReference>
<dbReference type="GO" id="GO:0005524">
    <property type="term" value="F:ATP binding"/>
    <property type="evidence" value="ECO:0007669"/>
    <property type="project" value="UniProtKB-KW"/>
</dbReference>
<keyword evidence="3" id="KW-0433">Leucine-rich repeat</keyword>
<evidence type="ECO:0000256" key="5">
    <source>
        <dbReference type="ARBA" id="ARBA00022737"/>
    </source>
</evidence>
<dbReference type="InterPro" id="IPR027417">
    <property type="entry name" value="P-loop_NTPase"/>
</dbReference>
<feature type="domain" description="BED-type" evidence="15">
    <location>
        <begin position="220"/>
        <end position="278"/>
    </location>
</feature>